<organism evidence="9 10">
    <name type="scientific">Eimeria maxima</name>
    <name type="common">Coccidian parasite</name>
    <dbReference type="NCBI Taxonomy" id="5804"/>
    <lineage>
        <taxon>Eukaryota</taxon>
        <taxon>Sar</taxon>
        <taxon>Alveolata</taxon>
        <taxon>Apicomplexa</taxon>
        <taxon>Conoidasida</taxon>
        <taxon>Coccidia</taxon>
        <taxon>Eucoccidiorida</taxon>
        <taxon>Eimeriorina</taxon>
        <taxon>Eimeriidae</taxon>
        <taxon>Eimeria</taxon>
    </lineage>
</organism>
<protein>
    <recommendedName>
        <fullName evidence="2">DNA helicase</fullName>
        <ecNumber evidence="2">3.6.4.12</ecNumber>
    </recommendedName>
</protein>
<evidence type="ECO:0000256" key="6">
    <source>
        <dbReference type="ARBA" id="ARBA00023125"/>
    </source>
</evidence>
<dbReference type="Gene3D" id="3.40.50.300">
    <property type="entry name" value="P-loop containing nucleotide triphosphate hydrolases"/>
    <property type="match status" value="1"/>
</dbReference>
<dbReference type="InterPro" id="IPR041562">
    <property type="entry name" value="MCM_lid"/>
</dbReference>
<evidence type="ECO:0000256" key="3">
    <source>
        <dbReference type="ARBA" id="ARBA00022705"/>
    </source>
</evidence>
<keyword evidence="6 7" id="KW-0238">DNA-binding</keyword>
<dbReference type="SUPFAM" id="SSF52540">
    <property type="entry name" value="P-loop containing nucleoside triphosphate hydrolases"/>
    <property type="match status" value="1"/>
</dbReference>
<accession>U6MEJ7</accession>
<evidence type="ECO:0000313" key="10">
    <source>
        <dbReference type="Proteomes" id="UP000030763"/>
    </source>
</evidence>
<dbReference type="Pfam" id="PF00493">
    <property type="entry name" value="MCM"/>
    <property type="match status" value="1"/>
</dbReference>
<dbReference type="PROSITE" id="PS50051">
    <property type="entry name" value="MCM_2"/>
    <property type="match status" value="1"/>
</dbReference>
<evidence type="ECO:0000313" key="9">
    <source>
        <dbReference type="EMBL" id="CDJ60070.1"/>
    </source>
</evidence>
<reference evidence="9" key="2">
    <citation type="submission" date="2013-10" db="EMBL/GenBank/DDBJ databases">
        <authorList>
            <person name="Aslett M."/>
        </authorList>
    </citation>
    <scope>NUCLEOTIDE SEQUENCE [LARGE SCALE GENOMIC DNA]</scope>
    <source>
        <strain evidence="9">Weybridge</strain>
    </source>
</reference>
<dbReference type="GO" id="GO:0000727">
    <property type="term" value="P:double-strand break repair via break-induced replication"/>
    <property type="evidence" value="ECO:0007669"/>
    <property type="project" value="TreeGrafter"/>
</dbReference>
<dbReference type="GO" id="GO:0017116">
    <property type="term" value="F:single-stranded DNA helicase activity"/>
    <property type="evidence" value="ECO:0007669"/>
    <property type="project" value="TreeGrafter"/>
</dbReference>
<dbReference type="GO" id="GO:0006271">
    <property type="term" value="P:DNA strand elongation involved in DNA replication"/>
    <property type="evidence" value="ECO:0007669"/>
    <property type="project" value="TreeGrafter"/>
</dbReference>
<dbReference type="VEuPathDB" id="ToxoDB:EMWEY_00027210"/>
<dbReference type="GO" id="GO:0005634">
    <property type="term" value="C:nucleus"/>
    <property type="evidence" value="ECO:0007669"/>
    <property type="project" value="TreeGrafter"/>
</dbReference>
<dbReference type="InterPro" id="IPR018525">
    <property type="entry name" value="MCM_CS"/>
</dbReference>
<dbReference type="Pfam" id="PF17855">
    <property type="entry name" value="MCM_lid"/>
    <property type="match status" value="1"/>
</dbReference>
<reference evidence="9" key="1">
    <citation type="submission" date="2013-10" db="EMBL/GenBank/DDBJ databases">
        <title>Genomic analysis of the causative agents of coccidiosis in chickens.</title>
        <authorList>
            <person name="Reid A.J."/>
            <person name="Blake D."/>
            <person name="Billington K."/>
            <person name="Browne H."/>
            <person name="Dunn M."/>
            <person name="Hung S."/>
            <person name="Kawahara F."/>
            <person name="Miranda-Saavedra D."/>
            <person name="Mourier T."/>
            <person name="Nagra H."/>
            <person name="Otto T.D."/>
            <person name="Rawlings N."/>
            <person name="Sanchez A."/>
            <person name="Sanders M."/>
            <person name="Subramaniam C."/>
            <person name="Tay Y."/>
            <person name="Dear P."/>
            <person name="Doerig C."/>
            <person name="Gruber A."/>
            <person name="Parkinson J."/>
            <person name="Shirley M."/>
            <person name="Wan K.L."/>
            <person name="Berriman M."/>
            <person name="Tomley F."/>
            <person name="Pain A."/>
        </authorList>
    </citation>
    <scope>NUCLEOTIDE SEQUENCE [LARGE SCALE GENOMIC DNA]</scope>
    <source>
        <strain evidence="9">Weybridge</strain>
    </source>
</reference>
<dbReference type="SMART" id="SM00350">
    <property type="entry name" value="MCM"/>
    <property type="match status" value="1"/>
</dbReference>
<dbReference type="PRINTS" id="PR01657">
    <property type="entry name" value="MCMFAMILY"/>
</dbReference>
<dbReference type="InterPro" id="IPR027417">
    <property type="entry name" value="P-loop_NTPase"/>
</dbReference>
<keyword evidence="5 7" id="KW-0067">ATP-binding</keyword>
<evidence type="ECO:0000256" key="1">
    <source>
        <dbReference type="ARBA" id="ARBA00008010"/>
    </source>
</evidence>
<keyword evidence="3" id="KW-0235">DNA replication</keyword>
<dbReference type="InterPro" id="IPR031327">
    <property type="entry name" value="MCM"/>
</dbReference>
<evidence type="ECO:0000256" key="2">
    <source>
        <dbReference type="ARBA" id="ARBA00012551"/>
    </source>
</evidence>
<dbReference type="PROSITE" id="PS00847">
    <property type="entry name" value="MCM_1"/>
    <property type="match status" value="1"/>
</dbReference>
<dbReference type="RefSeq" id="XP_013336715.1">
    <property type="nucleotide sequence ID" value="XM_013481261.1"/>
</dbReference>
<dbReference type="GO" id="GO:0042555">
    <property type="term" value="C:MCM complex"/>
    <property type="evidence" value="ECO:0007669"/>
    <property type="project" value="TreeGrafter"/>
</dbReference>
<name>U6MEJ7_EIMMA</name>
<sequence length="351" mass="38390">MYTKSHQGRGSSAVGLTVSVTRDPDTREFVLESGAVVLANGGVCCIDEFDKMEDNARAILHEVMEQQSVTVAKAGIVASLNARTAILASANPINSRYDRQRAVIENINLPPSLFSRFDLIYLLLDSSNPQADKSLAYRLCQAFAGDPNIDTESHSPPLSKSLLSSYLSYCRYRCHPTLSLEAKEALKQEYLRMRRRDVTSKHPSASIRQLESLLRLSEAIAKLRVSRQVTAADAAEAVRLVHVATFQSLVDPFSGRIDFDQIHVGQSRQQRLLQQRCSEALQQVLLAAAANGSGPLSKEDLHAKVQELLKLGGGSPHVDMSTLSAALQQLEEDQIVSRKPGGLFHATVVAS</sequence>
<feature type="domain" description="MCM C-terminal AAA(+) ATPase" evidence="8">
    <location>
        <begin position="8"/>
        <end position="139"/>
    </location>
</feature>
<proteinExistence type="inferred from homology"/>
<dbReference type="GO" id="GO:1902975">
    <property type="term" value="P:mitotic DNA replication initiation"/>
    <property type="evidence" value="ECO:0007669"/>
    <property type="project" value="TreeGrafter"/>
</dbReference>
<dbReference type="InterPro" id="IPR001208">
    <property type="entry name" value="MCM_dom"/>
</dbReference>
<dbReference type="Proteomes" id="UP000030763">
    <property type="component" value="Unassembled WGS sequence"/>
</dbReference>
<gene>
    <name evidence="9" type="ORF">EMWEY_00027210</name>
</gene>
<dbReference type="OrthoDB" id="10251574at2759"/>
<dbReference type="AlphaFoldDB" id="U6MEJ7"/>
<comment type="similarity">
    <text evidence="1 7">Belongs to the MCM family.</text>
</comment>
<dbReference type="OMA" id="NIDTESH"/>
<dbReference type="PANTHER" id="PTHR11630">
    <property type="entry name" value="DNA REPLICATION LICENSING FACTOR MCM FAMILY MEMBER"/>
    <property type="match status" value="1"/>
</dbReference>
<evidence type="ECO:0000256" key="7">
    <source>
        <dbReference type="RuleBase" id="RU004070"/>
    </source>
</evidence>
<dbReference type="GeneID" id="25336707"/>
<dbReference type="GO" id="GO:0005524">
    <property type="term" value="F:ATP binding"/>
    <property type="evidence" value="ECO:0007669"/>
    <property type="project" value="UniProtKB-KW"/>
</dbReference>
<evidence type="ECO:0000256" key="5">
    <source>
        <dbReference type="ARBA" id="ARBA00022840"/>
    </source>
</evidence>
<keyword evidence="10" id="KW-1185">Reference proteome</keyword>
<evidence type="ECO:0000256" key="4">
    <source>
        <dbReference type="ARBA" id="ARBA00022741"/>
    </source>
</evidence>
<keyword evidence="4 7" id="KW-0547">Nucleotide-binding</keyword>
<dbReference type="EC" id="3.6.4.12" evidence="2"/>
<evidence type="ECO:0000259" key="8">
    <source>
        <dbReference type="PROSITE" id="PS50051"/>
    </source>
</evidence>
<dbReference type="EMBL" id="HG721242">
    <property type="protein sequence ID" value="CDJ60070.1"/>
    <property type="molecule type" value="Genomic_DNA"/>
</dbReference>
<dbReference type="PANTHER" id="PTHR11630:SF66">
    <property type="entry name" value="DNA REPLICATION LICENSING FACTOR MCM4"/>
    <property type="match status" value="1"/>
</dbReference>
<dbReference type="GO" id="GO:0003697">
    <property type="term" value="F:single-stranded DNA binding"/>
    <property type="evidence" value="ECO:0007669"/>
    <property type="project" value="TreeGrafter"/>
</dbReference>